<organism evidence="1 2">
    <name type="scientific">Dendrolimus kikuchii</name>
    <dbReference type="NCBI Taxonomy" id="765133"/>
    <lineage>
        <taxon>Eukaryota</taxon>
        <taxon>Metazoa</taxon>
        <taxon>Ecdysozoa</taxon>
        <taxon>Arthropoda</taxon>
        <taxon>Hexapoda</taxon>
        <taxon>Insecta</taxon>
        <taxon>Pterygota</taxon>
        <taxon>Neoptera</taxon>
        <taxon>Endopterygota</taxon>
        <taxon>Lepidoptera</taxon>
        <taxon>Glossata</taxon>
        <taxon>Ditrysia</taxon>
        <taxon>Bombycoidea</taxon>
        <taxon>Lasiocampidae</taxon>
        <taxon>Dendrolimus</taxon>
    </lineage>
</organism>
<gene>
    <name evidence="1" type="ORF">K1T71_001238</name>
</gene>
<keyword evidence="2" id="KW-1185">Reference proteome</keyword>
<reference evidence="1 2" key="1">
    <citation type="journal article" date="2021" name="Front. Genet.">
        <title>Chromosome-Level Genome Assembly Reveals Significant Gene Expansion in the Toll and IMD Signaling Pathways of Dendrolimus kikuchii.</title>
        <authorList>
            <person name="Zhou J."/>
            <person name="Wu P."/>
            <person name="Xiong Z."/>
            <person name="Liu N."/>
            <person name="Zhao N."/>
            <person name="Ji M."/>
            <person name="Qiu Y."/>
            <person name="Yang B."/>
        </authorList>
    </citation>
    <scope>NUCLEOTIDE SEQUENCE [LARGE SCALE GENOMIC DNA]</scope>
    <source>
        <strain evidence="1">Ann1</strain>
    </source>
</reference>
<comment type="caution">
    <text evidence="1">The sequence shown here is derived from an EMBL/GenBank/DDBJ whole genome shotgun (WGS) entry which is preliminary data.</text>
</comment>
<name>A0ACC1DIL5_9NEOP</name>
<evidence type="ECO:0000313" key="2">
    <source>
        <dbReference type="Proteomes" id="UP000824533"/>
    </source>
</evidence>
<proteinExistence type="predicted"/>
<evidence type="ECO:0000313" key="1">
    <source>
        <dbReference type="EMBL" id="KAJ0183262.1"/>
    </source>
</evidence>
<protein>
    <submittedName>
        <fullName evidence="1">Uncharacterized protein</fullName>
    </submittedName>
</protein>
<dbReference type="EMBL" id="CM034388">
    <property type="protein sequence ID" value="KAJ0183262.1"/>
    <property type="molecule type" value="Genomic_DNA"/>
</dbReference>
<accession>A0ACC1DIL5</accession>
<dbReference type="Proteomes" id="UP000824533">
    <property type="component" value="Linkage Group LG02"/>
</dbReference>
<sequence length="288" mass="33334">MRIALENWSDGITIGGHKISNLRYADDTTLFATSISNMESLLTKMEQVSLDFGLKINRSKTKIMIVDRLKNNSPEVTKIANCDVIQSYIYLGALISNNGGCTEEIKRRMAITRSAMDRLGKIWRNRNITKATKMRLVRALVFPIFLYGAETWTIRESERKKIDALEMWCWRRMLRLAWTQFRTNVSILEELDIKQRLSSIVQGRILTFFGHITRREDTSVERLVVQGKVEGTRARGRSPMRWTDQIKSALNGPLHECTRKATVREEWRRIVKLATTPVMRTTTTLPRV</sequence>